<keyword evidence="2" id="KW-1185">Reference proteome</keyword>
<proteinExistence type="predicted"/>
<dbReference type="AlphaFoldDB" id="A0A9Q8ZAW2"/>
<dbReference type="PANTHER" id="PTHR43036:SF2">
    <property type="entry name" value="OS04G0481300 PROTEIN"/>
    <property type="match status" value="1"/>
</dbReference>
<protein>
    <submittedName>
        <fullName evidence="1">Uncharacterized protein</fullName>
    </submittedName>
</protein>
<dbReference type="OrthoDB" id="2013972at2759"/>
<dbReference type="Proteomes" id="UP001056012">
    <property type="component" value="Chromosome 4"/>
</dbReference>
<organism evidence="1 2">
    <name type="scientific">Curvularia clavata</name>
    <dbReference type="NCBI Taxonomy" id="95742"/>
    <lineage>
        <taxon>Eukaryota</taxon>
        <taxon>Fungi</taxon>
        <taxon>Dikarya</taxon>
        <taxon>Ascomycota</taxon>
        <taxon>Pezizomycotina</taxon>
        <taxon>Dothideomycetes</taxon>
        <taxon>Pleosporomycetidae</taxon>
        <taxon>Pleosporales</taxon>
        <taxon>Pleosporineae</taxon>
        <taxon>Pleosporaceae</taxon>
        <taxon>Curvularia</taxon>
    </lineage>
</organism>
<reference evidence="1" key="1">
    <citation type="submission" date="2021-12" db="EMBL/GenBank/DDBJ databases">
        <title>Curvularia clavata genome.</title>
        <authorList>
            <person name="Cao Y."/>
        </authorList>
    </citation>
    <scope>NUCLEOTIDE SEQUENCE</scope>
    <source>
        <strain evidence="1">Yc1106</strain>
    </source>
</reference>
<dbReference type="PANTHER" id="PTHR43036">
    <property type="entry name" value="OSJNBB0011N17.9 PROTEIN"/>
    <property type="match status" value="1"/>
</dbReference>
<gene>
    <name evidence="1" type="ORF">yc1106_05639</name>
</gene>
<name>A0A9Q8ZAW2_CURCL</name>
<dbReference type="EMBL" id="CP089277">
    <property type="protein sequence ID" value="USP78365.1"/>
    <property type="molecule type" value="Genomic_DNA"/>
</dbReference>
<sequence length="646" mass="74430">MGPAPIERLPVELLQQIYTESGYNLALLQSSPYIATRLSSEYIYNSTCSYYLTKVHGERKKQSEAQTYIFASKWMTWSFFKSWCLRRFGGQGCLCDQKPQEGCFDAQWPPDFSDATNMIFSRSHLPRLAFVKGRIPKKLLHAPWSQDKIEFLRFLLWITSMTVNWHDPETAQIAIEGRRQAMIERNLEAVELFNHNRRLGKLAGLDTVHFAVTQAGCDRSIVYDTLLTLHSRSRHTDSQFSDALHKWCDDQESLGNRKGTWLRKKLEECLVLREKGDAERLERMSESSWRRHLDAKTDNYDGGPDDILTINELEWNRVIPQRGWLIARASGYNYQTINHNISWPEVIRQPGYYISIPFNFFSGFTAATMASASPNIPFPSTPYTPKYDAWPYDPSDFQRYDESPDGQFYRQPRLVTHIDDPAISRLTKYYETVLPRSGTIMDMCTSWKSFYPLPVKEAIQKGGLEVFGVGLNQEEMALNGVFMGKEERWRVLDLNSPPHDIRSGWEGRELQFDATTCVVSVDYLNKPLEVCKKLLEATKEGGKVHLIISNRCFPNKVIRRWLMLNERSRLEFVGGKLAGASQDQDFANSADYLHFSGWKDVEIVDLCARDESGVRITDDQGTVLVRSPYLSDHLDPLWVVRATKRS</sequence>
<evidence type="ECO:0000313" key="2">
    <source>
        <dbReference type="Proteomes" id="UP001056012"/>
    </source>
</evidence>
<accession>A0A9Q8ZAW2</accession>
<dbReference type="VEuPathDB" id="FungiDB:yc1106_05639"/>
<evidence type="ECO:0000313" key="1">
    <source>
        <dbReference type="EMBL" id="USP78365.1"/>
    </source>
</evidence>